<evidence type="ECO:0000259" key="2">
    <source>
        <dbReference type="PROSITE" id="PS51372"/>
    </source>
</evidence>
<keyword evidence="1" id="KW-0677">Repeat</keyword>
<dbReference type="InterPro" id="IPR004341">
    <property type="entry name" value="CAT_RNA-bd_dom"/>
</dbReference>
<proteinExistence type="predicted"/>
<dbReference type="Gene3D" id="2.30.24.10">
    <property type="entry name" value="CAT RNA-binding domain"/>
    <property type="match status" value="1"/>
</dbReference>
<dbReference type="SUPFAM" id="SSF50151">
    <property type="entry name" value="SacY-like RNA-binding domain"/>
    <property type="match status" value="1"/>
</dbReference>
<dbReference type="Proteomes" id="UP000182152">
    <property type="component" value="Unassembled WGS sequence"/>
</dbReference>
<dbReference type="EMBL" id="JXLB01000022">
    <property type="protein sequence ID" value="OJG78835.1"/>
    <property type="molecule type" value="Genomic_DNA"/>
</dbReference>
<name>A0A1L8WCU0_9ENTE</name>
<reference evidence="3 4" key="1">
    <citation type="submission" date="2014-12" db="EMBL/GenBank/DDBJ databases">
        <title>Draft genome sequences of 29 type strains of Enterococci.</title>
        <authorList>
            <person name="Zhong Z."/>
            <person name="Sun Z."/>
            <person name="Liu W."/>
            <person name="Zhang W."/>
            <person name="Zhang H."/>
        </authorList>
    </citation>
    <scope>NUCLEOTIDE SEQUENCE [LARGE SCALE GENOMIC DNA]</scope>
    <source>
        <strain evidence="3 4">DSM 15687</strain>
    </source>
</reference>
<accession>A0A1L8WCU0</accession>
<dbReference type="STRING" id="150033.RV14_GL001096"/>
<dbReference type="SUPFAM" id="SSF63520">
    <property type="entry name" value="PTS-regulatory domain, PRD"/>
    <property type="match status" value="2"/>
</dbReference>
<evidence type="ECO:0000256" key="1">
    <source>
        <dbReference type="ARBA" id="ARBA00022737"/>
    </source>
</evidence>
<feature type="domain" description="PRD" evidence="2">
    <location>
        <begin position="55"/>
        <end position="160"/>
    </location>
</feature>
<gene>
    <name evidence="3" type="ORF">RV14_GL001096</name>
</gene>
<dbReference type="InterPro" id="IPR011608">
    <property type="entry name" value="PRD"/>
</dbReference>
<protein>
    <recommendedName>
        <fullName evidence="2">PRD domain-containing protein</fullName>
    </recommendedName>
</protein>
<dbReference type="Gene3D" id="1.10.1790.10">
    <property type="entry name" value="PRD domain"/>
    <property type="match status" value="2"/>
</dbReference>
<dbReference type="PANTHER" id="PTHR30185">
    <property type="entry name" value="CRYPTIC BETA-GLUCOSIDE BGL OPERON ANTITERMINATOR"/>
    <property type="match status" value="1"/>
</dbReference>
<dbReference type="InterPro" id="IPR036650">
    <property type="entry name" value="CAT_RNA-bd_dom_sf"/>
</dbReference>
<comment type="caution">
    <text evidence="3">The sequence shown here is derived from an EMBL/GenBank/DDBJ whole genome shotgun (WGS) entry which is preliminary data.</text>
</comment>
<dbReference type="GO" id="GO:0006355">
    <property type="term" value="P:regulation of DNA-templated transcription"/>
    <property type="evidence" value="ECO:0007669"/>
    <property type="project" value="InterPro"/>
</dbReference>
<evidence type="ECO:0000313" key="4">
    <source>
        <dbReference type="Proteomes" id="UP000182152"/>
    </source>
</evidence>
<dbReference type="InterPro" id="IPR050661">
    <property type="entry name" value="BglG_antiterminators"/>
</dbReference>
<keyword evidence="4" id="KW-1185">Reference proteome</keyword>
<dbReference type="InterPro" id="IPR036634">
    <property type="entry name" value="PRD_sf"/>
</dbReference>
<dbReference type="PANTHER" id="PTHR30185:SF15">
    <property type="entry name" value="CRYPTIC BETA-GLUCOSIDE BGL OPERON ANTITERMINATOR"/>
    <property type="match status" value="1"/>
</dbReference>
<dbReference type="Pfam" id="PF00874">
    <property type="entry name" value="PRD"/>
    <property type="match status" value="2"/>
</dbReference>
<feature type="domain" description="PRD" evidence="2">
    <location>
        <begin position="161"/>
        <end position="274"/>
    </location>
</feature>
<organism evidence="3 4">
    <name type="scientific">Enterococcus ratti</name>
    <dbReference type="NCBI Taxonomy" id="150033"/>
    <lineage>
        <taxon>Bacteria</taxon>
        <taxon>Bacillati</taxon>
        <taxon>Bacillota</taxon>
        <taxon>Bacilli</taxon>
        <taxon>Lactobacillales</taxon>
        <taxon>Enterococcaceae</taxon>
        <taxon>Enterococcus</taxon>
    </lineage>
</organism>
<dbReference type="AlphaFoldDB" id="A0A1L8WCU0"/>
<dbReference type="SMART" id="SM01061">
    <property type="entry name" value="CAT_RBD"/>
    <property type="match status" value="1"/>
</dbReference>
<evidence type="ECO:0000313" key="3">
    <source>
        <dbReference type="EMBL" id="OJG78835.1"/>
    </source>
</evidence>
<dbReference type="PROSITE" id="PS51372">
    <property type="entry name" value="PRD_2"/>
    <property type="match status" value="2"/>
</dbReference>
<dbReference type="Pfam" id="PF03123">
    <property type="entry name" value="CAT_RBD"/>
    <property type="match status" value="1"/>
</dbReference>
<sequence length="275" mass="32199">MVVALNRKQEEIILMGNGLGFQKKAGDTVEPCKIEKTYTIDDTESVERIEELFKGISEEIIELTIELLSYAKQVLNKELNGLAFMAIADHLQVAIQRVEQEIFVKNFLLWDIKRFYPTEFNVSKEFLLLVKERLGVDLSEDEAGFLTLHIVNAGMDNDSEDAIQLTQLIEEILTVIKYTLHINFNDDDIYFQRFITHLKFFSKKVLTHQSMILTEREIDHDLFFLVNEKYPEACEATKKVMELLKERWSYHLSEDEQVYITIHLARILQKTMKEN</sequence>
<dbReference type="GO" id="GO:0003723">
    <property type="term" value="F:RNA binding"/>
    <property type="evidence" value="ECO:0007669"/>
    <property type="project" value="InterPro"/>
</dbReference>